<dbReference type="EMBL" id="JAADYS010000513">
    <property type="protein sequence ID" value="KAF4469142.1"/>
    <property type="molecule type" value="Genomic_DNA"/>
</dbReference>
<feature type="non-terminal residue" evidence="1">
    <location>
        <position position="1"/>
    </location>
</feature>
<gene>
    <name evidence="1" type="ORF">FALBO_3954</name>
</gene>
<dbReference type="Proteomes" id="UP000554235">
    <property type="component" value="Unassembled WGS sequence"/>
</dbReference>
<evidence type="ECO:0000313" key="1">
    <source>
        <dbReference type="EMBL" id="KAF4469142.1"/>
    </source>
</evidence>
<feature type="non-terminal residue" evidence="1">
    <location>
        <position position="86"/>
    </location>
</feature>
<dbReference type="AlphaFoldDB" id="A0A8H4PKZ8"/>
<sequence>ALPWVSSPYLFSPRAPLENVAAPLVEDLPAQSLALETHQWAIWLLWATHMATPRQIPLPRSNLAQPLTTFWAAQPKRKPRKRGDFS</sequence>
<organism evidence="1 2">
    <name type="scientific">Fusarium albosuccineum</name>
    <dbReference type="NCBI Taxonomy" id="1237068"/>
    <lineage>
        <taxon>Eukaryota</taxon>
        <taxon>Fungi</taxon>
        <taxon>Dikarya</taxon>
        <taxon>Ascomycota</taxon>
        <taxon>Pezizomycotina</taxon>
        <taxon>Sordariomycetes</taxon>
        <taxon>Hypocreomycetidae</taxon>
        <taxon>Hypocreales</taxon>
        <taxon>Nectriaceae</taxon>
        <taxon>Fusarium</taxon>
        <taxon>Fusarium decemcellulare species complex</taxon>
    </lineage>
</organism>
<reference evidence="1 2" key="1">
    <citation type="submission" date="2020-01" db="EMBL/GenBank/DDBJ databases">
        <title>Identification and distribution of gene clusters putatively required for synthesis of sphingolipid metabolism inhibitors in phylogenetically diverse species of the filamentous fungus Fusarium.</title>
        <authorList>
            <person name="Kim H.-S."/>
            <person name="Busman M."/>
            <person name="Brown D.W."/>
            <person name="Divon H."/>
            <person name="Uhlig S."/>
            <person name="Proctor R.H."/>
        </authorList>
    </citation>
    <scope>NUCLEOTIDE SEQUENCE [LARGE SCALE GENOMIC DNA]</scope>
    <source>
        <strain evidence="1 2">NRRL 20459</strain>
    </source>
</reference>
<evidence type="ECO:0000313" key="2">
    <source>
        <dbReference type="Proteomes" id="UP000554235"/>
    </source>
</evidence>
<accession>A0A8H4PKZ8</accession>
<keyword evidence="2" id="KW-1185">Reference proteome</keyword>
<protein>
    <submittedName>
        <fullName evidence="1">Uncharacterized protein</fullName>
    </submittedName>
</protein>
<comment type="caution">
    <text evidence="1">The sequence shown here is derived from an EMBL/GenBank/DDBJ whole genome shotgun (WGS) entry which is preliminary data.</text>
</comment>
<proteinExistence type="predicted"/>
<name>A0A8H4PKZ8_9HYPO</name>